<dbReference type="GO" id="GO:0020037">
    <property type="term" value="F:heme binding"/>
    <property type="evidence" value="ECO:0007669"/>
    <property type="project" value="TreeGrafter"/>
</dbReference>
<dbReference type="HOGENOM" id="CLU_035040_1_0_9"/>
<keyword evidence="8 11" id="KW-0560">Oxidoreductase</keyword>
<keyword evidence="5" id="KW-0479">Metal-binding</keyword>
<dbReference type="SUPFAM" id="SSF48695">
    <property type="entry name" value="Multiheme cytochromes"/>
    <property type="match status" value="1"/>
</dbReference>
<reference evidence="12" key="1">
    <citation type="journal article" date="2016" name="Genome Announc.">
        <title>Complete genome sequence of Alkaliphilus metalliredigens strain QYMF, an alkaliphilic and metal-reducing bacterium isolated from borax-contaminated leachate ponds.</title>
        <authorList>
            <person name="Hwang C."/>
            <person name="Copeland A."/>
            <person name="Lucas S."/>
            <person name="Lapidus A."/>
            <person name="Barry K."/>
            <person name="Detter J.C."/>
            <person name="Glavina Del Rio T."/>
            <person name="Hammon N."/>
            <person name="Israni S."/>
            <person name="Dalin E."/>
            <person name="Tice H."/>
            <person name="Pitluck S."/>
            <person name="Chertkov O."/>
            <person name="Brettin T."/>
            <person name="Bruce D."/>
            <person name="Han C."/>
            <person name="Schmutz J."/>
            <person name="Larimer F."/>
            <person name="Land M.L."/>
            <person name="Hauser L."/>
            <person name="Kyrpides N."/>
            <person name="Mikhailova N."/>
            <person name="Ye Q."/>
            <person name="Zhou J."/>
            <person name="Richardson P."/>
            <person name="Fields M.W."/>
        </authorList>
    </citation>
    <scope>NUCLEOTIDE SEQUENCE [LARGE SCALE GENOMIC DNA]</scope>
    <source>
        <strain evidence="12">QYMF</strain>
    </source>
</reference>
<dbReference type="CDD" id="cd00548">
    <property type="entry name" value="NrfA-like"/>
    <property type="match status" value="1"/>
</dbReference>
<dbReference type="EMBL" id="CP000724">
    <property type="protein sequence ID" value="ABR49070.1"/>
    <property type="molecule type" value="Genomic_DNA"/>
</dbReference>
<dbReference type="PIRSF" id="PIRSF000243">
    <property type="entry name" value="Cyt_c552"/>
    <property type="match status" value="1"/>
</dbReference>
<dbReference type="EC" id="1.7.2.2" evidence="3"/>
<evidence type="ECO:0000256" key="6">
    <source>
        <dbReference type="ARBA" id="ARBA00022729"/>
    </source>
</evidence>
<dbReference type="AlphaFoldDB" id="A6TSA2"/>
<evidence type="ECO:0000256" key="8">
    <source>
        <dbReference type="ARBA" id="ARBA00023002"/>
    </source>
</evidence>
<dbReference type="PROSITE" id="PS51257">
    <property type="entry name" value="PROKAR_LIPOPROTEIN"/>
    <property type="match status" value="1"/>
</dbReference>
<evidence type="ECO:0000256" key="5">
    <source>
        <dbReference type="ARBA" id="ARBA00022723"/>
    </source>
</evidence>
<keyword evidence="7" id="KW-0106">Calcium</keyword>
<comment type="catalytic activity">
    <reaction evidence="10">
        <text>6 Fe(III)-[cytochrome c] + NH4(+) + 2 H2O = 6 Fe(II)-[cytochrome c] + nitrite + 8 H(+)</text>
        <dbReference type="Rhea" id="RHEA:13089"/>
        <dbReference type="Rhea" id="RHEA-COMP:10350"/>
        <dbReference type="Rhea" id="RHEA-COMP:14399"/>
        <dbReference type="ChEBI" id="CHEBI:15377"/>
        <dbReference type="ChEBI" id="CHEBI:15378"/>
        <dbReference type="ChEBI" id="CHEBI:16301"/>
        <dbReference type="ChEBI" id="CHEBI:28938"/>
        <dbReference type="ChEBI" id="CHEBI:29033"/>
        <dbReference type="ChEBI" id="CHEBI:29034"/>
        <dbReference type="EC" id="1.7.2.2"/>
    </reaction>
</comment>
<evidence type="ECO:0000256" key="9">
    <source>
        <dbReference type="ARBA" id="ARBA00023004"/>
    </source>
</evidence>
<name>A6TSA2_ALKMQ</name>
<proteinExistence type="inferred from homology"/>
<comment type="similarity">
    <text evidence="2">Belongs to the cytochrome c-552 family.</text>
</comment>
<evidence type="ECO:0000256" key="10">
    <source>
        <dbReference type="ARBA" id="ARBA00049131"/>
    </source>
</evidence>
<accession>A6TSA2</accession>
<dbReference type="GO" id="GO:0019645">
    <property type="term" value="P:anaerobic electron transport chain"/>
    <property type="evidence" value="ECO:0007669"/>
    <property type="project" value="TreeGrafter"/>
</dbReference>
<dbReference type="InterPro" id="IPR003321">
    <property type="entry name" value="Cyt_c552"/>
</dbReference>
<organism evidence="11 12">
    <name type="scientific">Alkaliphilus metalliredigens (strain QYMF)</name>
    <dbReference type="NCBI Taxonomy" id="293826"/>
    <lineage>
        <taxon>Bacteria</taxon>
        <taxon>Bacillati</taxon>
        <taxon>Bacillota</taxon>
        <taxon>Clostridia</taxon>
        <taxon>Peptostreptococcales</taxon>
        <taxon>Natronincolaceae</taxon>
        <taxon>Alkaliphilus</taxon>
    </lineage>
</organism>
<evidence type="ECO:0000256" key="3">
    <source>
        <dbReference type="ARBA" id="ARBA00011887"/>
    </source>
</evidence>
<dbReference type="Gene3D" id="1.20.140.10">
    <property type="entry name" value="Butyryl-CoA Dehydrogenase, subunit A, domain 3"/>
    <property type="match status" value="1"/>
</dbReference>
<dbReference type="STRING" id="293826.Amet_2920"/>
<protein>
    <recommendedName>
        <fullName evidence="3">nitrite reductase (cytochrome; ammonia-forming)</fullName>
        <ecNumber evidence="3">1.7.2.2</ecNumber>
    </recommendedName>
</protein>
<comment type="subcellular location">
    <subcellularLocation>
        <location evidence="1">Cell envelope</location>
    </subcellularLocation>
</comment>
<dbReference type="Gene3D" id="1.10.1130.10">
    <property type="entry name" value="Flavocytochrome C3, Chain A"/>
    <property type="match status" value="1"/>
</dbReference>
<keyword evidence="12" id="KW-1185">Reference proteome</keyword>
<dbReference type="eggNOG" id="COG3303">
    <property type="taxonomic scope" value="Bacteria"/>
</dbReference>
<dbReference type="PANTHER" id="PTHR30633">
    <property type="entry name" value="CYTOCHROME C-552 RESPIRATORY NITRITE REDUCTASE"/>
    <property type="match status" value="1"/>
</dbReference>
<evidence type="ECO:0000256" key="1">
    <source>
        <dbReference type="ARBA" id="ARBA00004196"/>
    </source>
</evidence>
<keyword evidence="9" id="KW-0408">Iron</keyword>
<evidence type="ECO:0000256" key="4">
    <source>
        <dbReference type="ARBA" id="ARBA00022617"/>
    </source>
</evidence>
<dbReference type="GO" id="GO:0042279">
    <property type="term" value="F:nitrite reductase (cytochrome, ammonia-forming) activity"/>
    <property type="evidence" value="ECO:0007669"/>
    <property type="project" value="UniProtKB-EC"/>
</dbReference>
<gene>
    <name evidence="11" type="ordered locus">Amet_2920</name>
</gene>
<dbReference type="KEGG" id="amt:Amet_2920"/>
<evidence type="ECO:0000313" key="11">
    <source>
        <dbReference type="EMBL" id="ABR49070.1"/>
    </source>
</evidence>
<dbReference type="Proteomes" id="UP000001572">
    <property type="component" value="Chromosome"/>
</dbReference>
<sequence>MKRELKFVVSIMVILGLLISSLGCAREEEPGEPLTPEIEDERVEVPNVGEMILSSEAWQEEYPMIYESFIRTSRYKDGVIEDPELGGLMPLDYIQEYPEIEILYDGIGFAKEYYAARGHYYALTDVINTVRPKPGASCLACKTSEYERLYVENGDDLFRMDFHETVQEIENGISCYNCHRNEPGERVQVTSPHFADAVERLDLEIPPGNMACAQCHVEYYFEPETGTIVLPWDNGIGVDEIEAYFDERDFHDWKHPRTGTPLIKVQHPEFEMYTDSLHARLGITCIDCHMPTVEEDGETYTSHWAKSPLKTVNESCGQCHGPDGDAIIADTQAIQKEIKGELAELSSMIVKLIEDFAVLVEERDLDEETLHELWSLHRKAQYRWDFVFVENSTGFHNASKARRTLEDGKEYAQQALELLEGLNNQ</sequence>
<dbReference type="GO" id="GO:0046872">
    <property type="term" value="F:metal ion binding"/>
    <property type="evidence" value="ECO:0007669"/>
    <property type="project" value="UniProtKB-KW"/>
</dbReference>
<evidence type="ECO:0000256" key="7">
    <source>
        <dbReference type="ARBA" id="ARBA00022837"/>
    </source>
</evidence>
<keyword evidence="6" id="KW-0732">Signal</keyword>
<dbReference type="RefSeq" id="WP_012064038.1">
    <property type="nucleotide sequence ID" value="NC_009633.1"/>
</dbReference>
<evidence type="ECO:0000256" key="2">
    <source>
        <dbReference type="ARBA" id="ARBA00009288"/>
    </source>
</evidence>
<dbReference type="PANTHER" id="PTHR30633:SF0">
    <property type="entry name" value="CYTOCHROME C-552"/>
    <property type="match status" value="1"/>
</dbReference>
<dbReference type="Pfam" id="PF02335">
    <property type="entry name" value="Cytochrom_C552"/>
    <property type="match status" value="1"/>
</dbReference>
<dbReference type="OrthoDB" id="9780421at2"/>
<dbReference type="InterPro" id="IPR036280">
    <property type="entry name" value="Multihaem_cyt_sf"/>
</dbReference>
<keyword evidence="4" id="KW-0349">Heme</keyword>
<dbReference type="GO" id="GO:0030288">
    <property type="term" value="C:outer membrane-bounded periplasmic space"/>
    <property type="evidence" value="ECO:0007669"/>
    <property type="project" value="TreeGrafter"/>
</dbReference>
<evidence type="ECO:0000313" key="12">
    <source>
        <dbReference type="Proteomes" id="UP000001572"/>
    </source>
</evidence>